<dbReference type="Pfam" id="PF00085">
    <property type="entry name" value="Thioredoxin"/>
    <property type="match status" value="1"/>
</dbReference>
<accession>A0A8J4CLA9</accession>
<dbReference type="InterPro" id="IPR036249">
    <property type="entry name" value="Thioredoxin-like_sf"/>
</dbReference>
<gene>
    <name evidence="2" type="ORF">Vretifemale_10979</name>
    <name evidence="3" type="ORF">Vretimale_1544</name>
</gene>
<name>A0A8J4CLA9_9CHLO</name>
<dbReference type="EMBL" id="BNCQ01000002">
    <property type="protein sequence ID" value="GIL95585.1"/>
    <property type="molecule type" value="Genomic_DNA"/>
</dbReference>
<dbReference type="PANTHER" id="PTHR47571">
    <property type="entry name" value="THIOREDOXIN-LIKE 3-3"/>
    <property type="match status" value="1"/>
</dbReference>
<protein>
    <recommendedName>
        <fullName evidence="1">Thioredoxin domain-containing protein</fullName>
    </recommendedName>
</protein>
<organism evidence="2 4">
    <name type="scientific">Volvox reticuliferus</name>
    <dbReference type="NCBI Taxonomy" id="1737510"/>
    <lineage>
        <taxon>Eukaryota</taxon>
        <taxon>Viridiplantae</taxon>
        <taxon>Chlorophyta</taxon>
        <taxon>core chlorophytes</taxon>
        <taxon>Chlorophyceae</taxon>
        <taxon>CS clade</taxon>
        <taxon>Chlamydomonadales</taxon>
        <taxon>Volvocaceae</taxon>
        <taxon>Volvox</taxon>
    </lineage>
</organism>
<dbReference type="AlphaFoldDB" id="A0A8J4CLA9"/>
<evidence type="ECO:0000313" key="3">
    <source>
        <dbReference type="EMBL" id="GIL95585.1"/>
    </source>
</evidence>
<reference evidence="2" key="1">
    <citation type="journal article" date="2021" name="Proc. Natl. Acad. Sci. U.S.A.">
        <title>Three genomes in the algal genus Volvox reveal the fate of a haploid sex-determining region after a transition to homothallism.</title>
        <authorList>
            <person name="Yamamoto K."/>
            <person name="Hamaji T."/>
            <person name="Kawai-Toyooka H."/>
            <person name="Matsuzaki R."/>
            <person name="Takahashi F."/>
            <person name="Nishimura Y."/>
            <person name="Kawachi M."/>
            <person name="Noguchi H."/>
            <person name="Minakuchi Y."/>
            <person name="Umen J.G."/>
            <person name="Toyoda A."/>
            <person name="Nozaki H."/>
        </authorList>
    </citation>
    <scope>NUCLEOTIDE SEQUENCE</scope>
    <source>
        <strain evidence="3">NIES-3785</strain>
        <strain evidence="2">NIES-3786</strain>
    </source>
</reference>
<dbReference type="InterPro" id="IPR013766">
    <property type="entry name" value="Thioredoxin_domain"/>
</dbReference>
<sequence>MTGYPTYSWPSRPLQPPTVTIVADGTFKQPQPKERPSMIANHMAGLRTDDEFYGYLHENKANTAVVQFGASWCTKCAEFFPTWYKLSKEFSQLKYAVAQVDTLKDAVAGVRYSPTFHFYRNGKLVDRVLGKEQQRLADHLWLHSDSD</sequence>
<evidence type="ECO:0000313" key="2">
    <source>
        <dbReference type="EMBL" id="GIL82030.1"/>
    </source>
</evidence>
<dbReference type="EMBL" id="BNCP01000022">
    <property type="protein sequence ID" value="GIL82030.1"/>
    <property type="molecule type" value="Genomic_DNA"/>
</dbReference>
<keyword evidence="4" id="KW-1185">Reference proteome</keyword>
<evidence type="ECO:0000313" key="4">
    <source>
        <dbReference type="Proteomes" id="UP000747110"/>
    </source>
</evidence>
<evidence type="ECO:0000259" key="1">
    <source>
        <dbReference type="Pfam" id="PF00085"/>
    </source>
</evidence>
<dbReference type="Proteomes" id="UP000747110">
    <property type="component" value="Unassembled WGS sequence"/>
</dbReference>
<feature type="domain" description="Thioredoxin" evidence="1">
    <location>
        <begin position="48"/>
        <end position="138"/>
    </location>
</feature>
<comment type="caution">
    <text evidence="2">The sequence shown here is derived from an EMBL/GenBank/DDBJ whole genome shotgun (WGS) entry which is preliminary data.</text>
</comment>
<dbReference type="Gene3D" id="3.40.30.10">
    <property type="entry name" value="Glutaredoxin"/>
    <property type="match status" value="1"/>
</dbReference>
<dbReference type="Proteomes" id="UP000722791">
    <property type="component" value="Unassembled WGS sequence"/>
</dbReference>
<dbReference type="InterPro" id="IPR044193">
    <property type="entry name" value="TRL33"/>
</dbReference>
<dbReference type="CDD" id="cd02947">
    <property type="entry name" value="TRX_family"/>
    <property type="match status" value="1"/>
</dbReference>
<dbReference type="PANTHER" id="PTHR47571:SF1">
    <property type="entry name" value="THIOREDOXIN-LIKE 3-3"/>
    <property type="match status" value="1"/>
</dbReference>
<dbReference type="SUPFAM" id="SSF52833">
    <property type="entry name" value="Thioredoxin-like"/>
    <property type="match status" value="1"/>
</dbReference>
<dbReference type="OrthoDB" id="2121326at2759"/>
<proteinExistence type="predicted"/>